<sequence length="242" mass="26710">MRQRTHLEILGFKSKQPMALSQREFILNTTSTTTIPSRLQPSFINPIKQSMQRSRTSTKSVPVEMATAIANPPVEIGTRGTVGSLVMQEIEYFSQLELRSKDSSKKPHSNVGPVVPTQKKKKRGSSKLIPSICSMVEISDNRPLGISGLSYRNLKSDVNKLQEFYLKLYSQNQALESDGCFWTSFLSSGKFGDLCLKDTGVLGAGLTESSSRVIRELIVPLVPTLIDPPPPLIASSFCTMFP</sequence>
<gene>
    <name evidence="2" type="ORF">Gotri_022193</name>
</gene>
<reference evidence="2 3" key="1">
    <citation type="journal article" date="2019" name="Genome Biol. Evol.">
        <title>Insights into the evolution of the New World diploid cottons (Gossypium, subgenus Houzingenia) based on genome sequencing.</title>
        <authorList>
            <person name="Grover C.E."/>
            <person name="Arick M.A. 2nd"/>
            <person name="Thrash A."/>
            <person name="Conover J.L."/>
            <person name="Sanders W.S."/>
            <person name="Peterson D.G."/>
            <person name="Frelichowski J.E."/>
            <person name="Scheffler J.A."/>
            <person name="Scheffler B.E."/>
            <person name="Wendel J.F."/>
        </authorList>
    </citation>
    <scope>NUCLEOTIDE SEQUENCE [LARGE SCALE GENOMIC DNA]</scope>
    <source>
        <strain evidence="2">8</strain>
        <tissue evidence="2">Leaf</tissue>
    </source>
</reference>
<evidence type="ECO:0000313" key="2">
    <source>
        <dbReference type="EMBL" id="MBA0759284.1"/>
    </source>
</evidence>
<dbReference type="EMBL" id="JABEZW010000002">
    <property type="protein sequence ID" value="MBA0759284.1"/>
    <property type="molecule type" value="Genomic_DNA"/>
</dbReference>
<proteinExistence type="predicted"/>
<dbReference type="PANTHER" id="PTHR35131:SF2">
    <property type="entry name" value="GAG-POL POLYPROTEIN"/>
    <property type="match status" value="1"/>
</dbReference>
<feature type="region of interest" description="Disordered" evidence="1">
    <location>
        <begin position="101"/>
        <end position="123"/>
    </location>
</feature>
<name>A0A7J9DFE5_9ROSI</name>
<feature type="non-terminal residue" evidence="2">
    <location>
        <position position="242"/>
    </location>
</feature>
<evidence type="ECO:0000256" key="1">
    <source>
        <dbReference type="SAM" id="MobiDB-lite"/>
    </source>
</evidence>
<protein>
    <submittedName>
        <fullName evidence="2">Uncharacterized protein</fullName>
    </submittedName>
</protein>
<keyword evidence="3" id="KW-1185">Reference proteome</keyword>
<comment type="caution">
    <text evidence="2">The sequence shown here is derived from an EMBL/GenBank/DDBJ whole genome shotgun (WGS) entry which is preliminary data.</text>
</comment>
<organism evidence="2 3">
    <name type="scientific">Gossypium trilobum</name>
    <dbReference type="NCBI Taxonomy" id="34281"/>
    <lineage>
        <taxon>Eukaryota</taxon>
        <taxon>Viridiplantae</taxon>
        <taxon>Streptophyta</taxon>
        <taxon>Embryophyta</taxon>
        <taxon>Tracheophyta</taxon>
        <taxon>Spermatophyta</taxon>
        <taxon>Magnoliopsida</taxon>
        <taxon>eudicotyledons</taxon>
        <taxon>Gunneridae</taxon>
        <taxon>Pentapetalae</taxon>
        <taxon>rosids</taxon>
        <taxon>malvids</taxon>
        <taxon>Malvales</taxon>
        <taxon>Malvaceae</taxon>
        <taxon>Malvoideae</taxon>
        <taxon>Gossypium</taxon>
    </lineage>
</organism>
<dbReference type="PANTHER" id="PTHR35131">
    <property type="entry name" value="EXPRESSED PROTEIN"/>
    <property type="match status" value="1"/>
</dbReference>
<accession>A0A7J9DFE5</accession>
<dbReference type="AlphaFoldDB" id="A0A7J9DFE5"/>
<evidence type="ECO:0000313" key="3">
    <source>
        <dbReference type="Proteomes" id="UP000593568"/>
    </source>
</evidence>
<dbReference type="Proteomes" id="UP000593568">
    <property type="component" value="Unassembled WGS sequence"/>
</dbReference>